<feature type="compositionally biased region" description="Polar residues" evidence="1">
    <location>
        <begin position="650"/>
        <end position="660"/>
    </location>
</feature>
<dbReference type="VEuPathDB" id="FungiDB:MAPG_11567"/>
<sequence length="667" mass="73151">MASKKPHHAWRRFLLPLAAATVPAAIGLAFLLMIQFRSYGEDRIAFVNNNRVNIQVAVQVTAAALSGLQFYAVSSVLRFRTNARVFASDEGLAQGRVSGMTLDALKIRSAVVRGVLDFDLRWPVVCQILVWWLLLKSAAPLWAGTITPKLGGHQIPGVVAVPDYNEETRRNGWGTKCGPNDACSEEFQPWYSNDGSVNLLPWKLSAGALQTTVATASRKTRGTKTSRYPRLDNTGYWYNTRSYGVGASGGWGLVESTGGRGVIQSYSYIEKGYWANVECERNSTEGWWSLARFRRGSFTFTDSKAEMHVGWAWADLPNGQWEGSQVWSQDANLSTSVVIASSSGRGKYMYGFVAGDHYERLRDVQCTVIFKPTTFRVLVNDTNSSIRVETVPGSNEDMDPTHDLIDNAFRSVSYMSQTMTTLYTSVLGDAFNENIGMFTFQDEYGDMEDPKLDPDVPMNPTEKQVMRGIEEGLEVLLDYILATIAAGHLSTPQGHSRWVDATLNVSVVKFGEVGYIYTSAALGFLVLLAVLAEMARVVIGVWRNRVPRAGPSLDILDIKSAILGTAKGAAVEDASSSGVGAAVSSWSGQADDAKAGELVVTMEAEVGMLKLTDGMGHLQRKRMSQFSRLGYQSPVESQSEKTGFGYLSPIENQTEKTPFTKSEAETH</sequence>
<name>A0A0C4EFL6_MAGP6</name>
<feature type="transmembrane region" description="Helical" evidence="2">
    <location>
        <begin position="515"/>
        <end position="539"/>
    </location>
</feature>
<evidence type="ECO:0000313" key="4">
    <source>
        <dbReference type="EnsemblFungi" id="MAPG_11567T0"/>
    </source>
</evidence>
<dbReference type="Proteomes" id="UP000011715">
    <property type="component" value="Unassembled WGS sequence"/>
</dbReference>
<protein>
    <submittedName>
        <fullName evidence="3 4">Uncharacterized protein</fullName>
    </submittedName>
</protein>
<dbReference type="AlphaFoldDB" id="A0A0C4EFL6"/>
<reference evidence="4" key="5">
    <citation type="submission" date="2015-06" db="UniProtKB">
        <authorList>
            <consortium name="EnsemblFungi"/>
        </authorList>
    </citation>
    <scope>IDENTIFICATION</scope>
    <source>
        <strain evidence="4">ATCC 64411</strain>
    </source>
</reference>
<reference evidence="3" key="3">
    <citation type="submission" date="2011-03" db="EMBL/GenBank/DDBJ databases">
        <title>Annotation of Magnaporthe poae ATCC 64411.</title>
        <authorList>
            <person name="Ma L.-J."/>
            <person name="Dead R."/>
            <person name="Young S.K."/>
            <person name="Zeng Q."/>
            <person name="Gargeya S."/>
            <person name="Fitzgerald M."/>
            <person name="Haas B."/>
            <person name="Abouelleil A."/>
            <person name="Alvarado L."/>
            <person name="Arachchi H.M."/>
            <person name="Berlin A."/>
            <person name="Brown A."/>
            <person name="Chapman S.B."/>
            <person name="Chen Z."/>
            <person name="Dunbar C."/>
            <person name="Freedman E."/>
            <person name="Gearin G."/>
            <person name="Gellesch M."/>
            <person name="Goldberg J."/>
            <person name="Griggs A."/>
            <person name="Gujja S."/>
            <person name="Heiman D."/>
            <person name="Howarth C."/>
            <person name="Larson L."/>
            <person name="Lui A."/>
            <person name="MacDonald P.J.P."/>
            <person name="Mehta T."/>
            <person name="Montmayeur A."/>
            <person name="Murphy C."/>
            <person name="Neiman D."/>
            <person name="Pearson M."/>
            <person name="Priest M."/>
            <person name="Roberts A."/>
            <person name="Saif S."/>
            <person name="Shea T."/>
            <person name="Shenoy N."/>
            <person name="Sisk P."/>
            <person name="Stolte C."/>
            <person name="Sykes S."/>
            <person name="Yandava C."/>
            <person name="Wortman J."/>
            <person name="Nusbaum C."/>
            <person name="Birren B."/>
        </authorList>
    </citation>
    <scope>NUCLEOTIDE SEQUENCE</scope>
    <source>
        <strain evidence="3">ATCC 64411</strain>
    </source>
</reference>
<gene>
    <name evidence="3" type="ORF">MAPG_11567</name>
</gene>
<reference evidence="5" key="1">
    <citation type="submission" date="2010-05" db="EMBL/GenBank/DDBJ databases">
        <title>The genome sequence of Magnaporthe poae strain ATCC 64411.</title>
        <authorList>
            <person name="Ma L.-J."/>
            <person name="Dead R."/>
            <person name="Young S."/>
            <person name="Zeng Q."/>
            <person name="Koehrsen M."/>
            <person name="Alvarado L."/>
            <person name="Berlin A."/>
            <person name="Chapman S.B."/>
            <person name="Chen Z."/>
            <person name="Freedman E."/>
            <person name="Gellesch M."/>
            <person name="Goldberg J."/>
            <person name="Griggs A."/>
            <person name="Gujja S."/>
            <person name="Heilman E.R."/>
            <person name="Heiman D."/>
            <person name="Hepburn T."/>
            <person name="Howarth C."/>
            <person name="Jen D."/>
            <person name="Larson L."/>
            <person name="Mehta T."/>
            <person name="Neiman D."/>
            <person name="Pearson M."/>
            <person name="Roberts A."/>
            <person name="Saif S."/>
            <person name="Shea T."/>
            <person name="Shenoy N."/>
            <person name="Sisk P."/>
            <person name="Stolte C."/>
            <person name="Sykes S."/>
            <person name="Walk T."/>
            <person name="White J."/>
            <person name="Yandava C."/>
            <person name="Haas B."/>
            <person name="Nusbaum C."/>
            <person name="Birren B."/>
        </authorList>
    </citation>
    <scope>NUCLEOTIDE SEQUENCE [LARGE SCALE GENOMIC DNA]</scope>
    <source>
        <strain evidence="5">ATCC 64411 / 73-15</strain>
    </source>
</reference>
<keyword evidence="2" id="KW-0472">Membrane</keyword>
<accession>A0A0C4EFL6</accession>
<keyword evidence="2" id="KW-1133">Transmembrane helix</keyword>
<dbReference type="STRING" id="644358.A0A0C4EFL6"/>
<evidence type="ECO:0000313" key="3">
    <source>
        <dbReference type="EMBL" id="KLU92622.1"/>
    </source>
</evidence>
<feature type="region of interest" description="Disordered" evidence="1">
    <location>
        <begin position="629"/>
        <end position="667"/>
    </location>
</feature>
<reference evidence="4" key="4">
    <citation type="journal article" date="2015" name="G3 (Bethesda)">
        <title>Genome sequences of three phytopathogenic species of the Magnaporthaceae family of fungi.</title>
        <authorList>
            <person name="Okagaki L.H."/>
            <person name="Nunes C.C."/>
            <person name="Sailsbery J."/>
            <person name="Clay B."/>
            <person name="Brown D."/>
            <person name="John T."/>
            <person name="Oh Y."/>
            <person name="Young N."/>
            <person name="Fitzgerald M."/>
            <person name="Haas B.J."/>
            <person name="Zeng Q."/>
            <person name="Young S."/>
            <person name="Adiconis X."/>
            <person name="Fan L."/>
            <person name="Levin J.Z."/>
            <person name="Mitchell T.K."/>
            <person name="Okubara P.A."/>
            <person name="Farman M.L."/>
            <person name="Kohn L.M."/>
            <person name="Birren B."/>
            <person name="Ma L.-J."/>
            <person name="Dean R.A."/>
        </authorList>
    </citation>
    <scope>NUCLEOTIDE SEQUENCE</scope>
    <source>
        <strain evidence="4">ATCC 64411 / 73-15</strain>
    </source>
</reference>
<dbReference type="EnsemblFungi" id="MAPG_11567T0">
    <property type="protein sequence ID" value="MAPG_11567T0"/>
    <property type="gene ID" value="MAPG_11567"/>
</dbReference>
<reference evidence="3" key="2">
    <citation type="submission" date="2010-05" db="EMBL/GenBank/DDBJ databases">
        <title>The Genome Sequence of Magnaporthe poae strain ATCC 64411.</title>
        <authorList>
            <consortium name="The Broad Institute Genome Sequencing Platform"/>
            <consortium name="Broad Institute Genome Sequencing Center for Infectious Disease"/>
            <person name="Ma L.-J."/>
            <person name="Dead R."/>
            <person name="Young S."/>
            <person name="Zeng Q."/>
            <person name="Koehrsen M."/>
            <person name="Alvarado L."/>
            <person name="Berlin A."/>
            <person name="Chapman S.B."/>
            <person name="Chen Z."/>
            <person name="Freedman E."/>
            <person name="Gellesch M."/>
            <person name="Goldberg J."/>
            <person name="Griggs A."/>
            <person name="Gujja S."/>
            <person name="Heilman E.R."/>
            <person name="Heiman D."/>
            <person name="Hepburn T."/>
            <person name="Howarth C."/>
            <person name="Jen D."/>
            <person name="Larson L."/>
            <person name="Mehta T."/>
            <person name="Neiman D."/>
            <person name="Pearson M."/>
            <person name="Roberts A."/>
            <person name="Saif S."/>
            <person name="Shea T."/>
            <person name="Shenoy N."/>
            <person name="Sisk P."/>
            <person name="Stolte C."/>
            <person name="Sykes S."/>
            <person name="Walk T."/>
            <person name="White J."/>
            <person name="Yandava C."/>
            <person name="Haas B."/>
            <person name="Nusbaum C."/>
            <person name="Birren B."/>
        </authorList>
    </citation>
    <scope>NUCLEOTIDE SEQUENCE</scope>
    <source>
        <strain evidence="3">ATCC 64411</strain>
    </source>
</reference>
<keyword evidence="2" id="KW-0812">Transmembrane</keyword>
<evidence type="ECO:0000256" key="2">
    <source>
        <dbReference type="SAM" id="Phobius"/>
    </source>
</evidence>
<keyword evidence="5" id="KW-1185">Reference proteome</keyword>
<organism evidence="4 5">
    <name type="scientific">Magnaporthiopsis poae (strain ATCC 64411 / 73-15)</name>
    <name type="common">Kentucky bluegrass fungus</name>
    <name type="synonym">Magnaporthe poae</name>
    <dbReference type="NCBI Taxonomy" id="644358"/>
    <lineage>
        <taxon>Eukaryota</taxon>
        <taxon>Fungi</taxon>
        <taxon>Dikarya</taxon>
        <taxon>Ascomycota</taxon>
        <taxon>Pezizomycotina</taxon>
        <taxon>Sordariomycetes</taxon>
        <taxon>Sordariomycetidae</taxon>
        <taxon>Magnaporthales</taxon>
        <taxon>Magnaporthaceae</taxon>
        <taxon>Magnaporthiopsis</taxon>
    </lineage>
</organism>
<evidence type="ECO:0000313" key="5">
    <source>
        <dbReference type="Proteomes" id="UP000011715"/>
    </source>
</evidence>
<dbReference type="EMBL" id="GL876982">
    <property type="protein sequence ID" value="KLU92622.1"/>
    <property type="molecule type" value="Genomic_DNA"/>
</dbReference>
<dbReference type="eggNOG" id="ENOG502SIHD">
    <property type="taxonomic scope" value="Eukaryota"/>
</dbReference>
<dbReference type="OrthoDB" id="529273at2759"/>
<proteinExistence type="predicted"/>
<evidence type="ECO:0000256" key="1">
    <source>
        <dbReference type="SAM" id="MobiDB-lite"/>
    </source>
</evidence>
<dbReference type="EMBL" id="ADBL01002849">
    <property type="status" value="NOT_ANNOTATED_CDS"/>
    <property type="molecule type" value="Genomic_DNA"/>
</dbReference>